<proteinExistence type="predicted"/>
<feature type="region of interest" description="Disordered" evidence="1">
    <location>
        <begin position="329"/>
        <end position="369"/>
    </location>
</feature>
<dbReference type="Proteomes" id="UP000230069">
    <property type="component" value="Unassembled WGS sequence"/>
</dbReference>
<dbReference type="PANTHER" id="PTHR14326:SF15">
    <property type="entry name" value="OS06G0130200 PROTEIN"/>
    <property type="match status" value="1"/>
</dbReference>
<dbReference type="GO" id="GO:0060236">
    <property type="term" value="P:regulation of mitotic spindle organization"/>
    <property type="evidence" value="ECO:0007669"/>
    <property type="project" value="InterPro"/>
</dbReference>
<feature type="region of interest" description="Disordered" evidence="1">
    <location>
        <begin position="82"/>
        <end position="108"/>
    </location>
</feature>
<protein>
    <recommendedName>
        <fullName evidence="2">TPX2 central domain-containing protein</fullName>
    </recommendedName>
</protein>
<dbReference type="InterPro" id="IPR009675">
    <property type="entry name" value="TPX2_fam"/>
</dbReference>
<organism evidence="3 4">
    <name type="scientific">Aquilegia coerulea</name>
    <name type="common">Rocky mountain columbine</name>
    <dbReference type="NCBI Taxonomy" id="218851"/>
    <lineage>
        <taxon>Eukaryota</taxon>
        <taxon>Viridiplantae</taxon>
        <taxon>Streptophyta</taxon>
        <taxon>Embryophyta</taxon>
        <taxon>Tracheophyta</taxon>
        <taxon>Spermatophyta</taxon>
        <taxon>Magnoliopsida</taxon>
        <taxon>Ranunculales</taxon>
        <taxon>Ranunculaceae</taxon>
        <taxon>Thalictroideae</taxon>
        <taxon>Aquilegia</taxon>
    </lineage>
</organism>
<dbReference type="GO" id="GO:0090307">
    <property type="term" value="P:mitotic spindle assembly"/>
    <property type="evidence" value="ECO:0007669"/>
    <property type="project" value="TreeGrafter"/>
</dbReference>
<dbReference type="EMBL" id="KZ305030">
    <property type="protein sequence ID" value="PIA49880.1"/>
    <property type="molecule type" value="Genomic_DNA"/>
</dbReference>
<sequence>MESDMDEDMEDTFEDEEGFHEVKADEIVDIDFDYEFDAPKYFDFSREKLNLETREAESWFINADSYPPSPFVLKLNLEGNATTQNVNTSPKPKDAERSDATGTHSVTDMNTNISQMDENCRGLTFYNHMAQDIHIHPKSKHATKTSLFKSSTLMKPTASQLAKQNRREVHSSSRILERPQTSLLKQNQKSLEKLVIETQAAKRQKLEGGHLPKVVDSKQQTSLVHKMSKKGGPIDGNSVHTKLKLTIPRQPDLETSHRAQRIRPKTKNITELGEQVMPTTSMFKARPLNRKILEAPSLPLPKKSIPRLPEFHEFHLKTSERAMQHSIAASSASLHPNKQDKVVGDTKASLSVKSGMEDSTRPTCVDGPKHEGCETNNKFRARPFNKKIFSSKGDIGVFRNTKREATVPMEFNFSTNKRFQYNPPVELFDKLSLTSELQQKTGSQPKLPRRTYLPNKGSKENTVDTFQQEQRIMNVVKDNSQRHGGKQIQCKVDGEINEIGSRAFMRSLGIR</sequence>
<dbReference type="OrthoDB" id="1684416at2759"/>
<gene>
    <name evidence="3" type="ORF">AQUCO_01300550v1</name>
</gene>
<dbReference type="FunCoup" id="A0A2G5E2B9">
    <property type="interactions" value="456"/>
</dbReference>
<dbReference type="InterPro" id="IPR027330">
    <property type="entry name" value="TPX2_central_dom"/>
</dbReference>
<feature type="region of interest" description="Disordered" evidence="1">
    <location>
        <begin position="1"/>
        <end position="20"/>
    </location>
</feature>
<evidence type="ECO:0000256" key="1">
    <source>
        <dbReference type="SAM" id="MobiDB-lite"/>
    </source>
</evidence>
<feature type="compositionally biased region" description="Acidic residues" evidence="1">
    <location>
        <begin position="1"/>
        <end position="18"/>
    </location>
</feature>
<feature type="region of interest" description="Disordered" evidence="1">
    <location>
        <begin position="438"/>
        <end position="462"/>
    </location>
</feature>
<dbReference type="GO" id="GO:0030295">
    <property type="term" value="F:protein kinase activator activity"/>
    <property type="evidence" value="ECO:0007669"/>
    <property type="project" value="TreeGrafter"/>
</dbReference>
<feature type="domain" description="TPX2 central" evidence="2">
    <location>
        <begin position="243"/>
        <end position="413"/>
    </location>
</feature>
<dbReference type="GO" id="GO:0008017">
    <property type="term" value="F:microtubule binding"/>
    <property type="evidence" value="ECO:0007669"/>
    <property type="project" value="TreeGrafter"/>
</dbReference>
<dbReference type="InParanoid" id="A0A2G5E2B9"/>
<dbReference type="PANTHER" id="PTHR14326">
    <property type="entry name" value="TARGETING PROTEIN FOR XKLP2"/>
    <property type="match status" value="1"/>
</dbReference>
<dbReference type="STRING" id="218851.A0A2G5E2B9"/>
<dbReference type="AlphaFoldDB" id="A0A2G5E2B9"/>
<reference evidence="3 4" key="1">
    <citation type="submission" date="2017-09" db="EMBL/GenBank/DDBJ databases">
        <title>WGS assembly of Aquilegia coerulea Goldsmith.</title>
        <authorList>
            <person name="Hodges S."/>
            <person name="Kramer E."/>
            <person name="Nordborg M."/>
            <person name="Tomkins J."/>
            <person name="Borevitz J."/>
            <person name="Derieg N."/>
            <person name="Yan J."/>
            <person name="Mihaltcheva S."/>
            <person name="Hayes R.D."/>
            <person name="Rokhsar D."/>
        </authorList>
    </citation>
    <scope>NUCLEOTIDE SEQUENCE [LARGE SCALE GENOMIC DNA]</scope>
    <source>
        <strain evidence="4">cv. Goldsmith</strain>
    </source>
</reference>
<dbReference type="GO" id="GO:0005819">
    <property type="term" value="C:spindle"/>
    <property type="evidence" value="ECO:0007669"/>
    <property type="project" value="InterPro"/>
</dbReference>
<evidence type="ECO:0000259" key="2">
    <source>
        <dbReference type="Pfam" id="PF12214"/>
    </source>
</evidence>
<dbReference type="Pfam" id="PF12214">
    <property type="entry name" value="TPX2_importin"/>
    <property type="match status" value="1"/>
</dbReference>
<name>A0A2G5E2B9_AQUCA</name>
<evidence type="ECO:0000313" key="4">
    <source>
        <dbReference type="Proteomes" id="UP000230069"/>
    </source>
</evidence>
<evidence type="ECO:0000313" key="3">
    <source>
        <dbReference type="EMBL" id="PIA49880.1"/>
    </source>
</evidence>
<accession>A0A2G5E2B9</accession>
<keyword evidence="4" id="KW-1185">Reference proteome</keyword>
<dbReference type="GO" id="GO:0005880">
    <property type="term" value="C:nuclear microtubule"/>
    <property type="evidence" value="ECO:0007669"/>
    <property type="project" value="TreeGrafter"/>
</dbReference>